<evidence type="ECO:0000259" key="3">
    <source>
        <dbReference type="Pfam" id="PF05043"/>
    </source>
</evidence>
<dbReference type="Pfam" id="PF05043">
    <property type="entry name" value="Mga"/>
    <property type="match status" value="1"/>
</dbReference>
<dbReference type="InterPro" id="IPR036388">
    <property type="entry name" value="WH-like_DNA-bd_sf"/>
</dbReference>
<dbReference type="InterPro" id="IPR050661">
    <property type="entry name" value="BglG_antiterminators"/>
</dbReference>
<dbReference type="AlphaFoldDB" id="A0AAV3GPB0"/>
<feature type="domain" description="Mga helix-turn-helix" evidence="3">
    <location>
        <begin position="105"/>
        <end position="183"/>
    </location>
</feature>
<evidence type="ECO:0000256" key="2">
    <source>
        <dbReference type="ARBA" id="ARBA00023163"/>
    </source>
</evidence>
<organism evidence="4 5">
    <name type="scientific">Enterococcus faecalis ERV63</name>
    <dbReference type="NCBI Taxonomy" id="1134793"/>
    <lineage>
        <taxon>Bacteria</taxon>
        <taxon>Bacillati</taxon>
        <taxon>Bacillota</taxon>
        <taxon>Bacilli</taxon>
        <taxon>Lactobacillales</taxon>
        <taxon>Enterococcaceae</taxon>
        <taxon>Enterococcus</taxon>
    </lineage>
</organism>
<dbReference type="PANTHER" id="PTHR30185">
    <property type="entry name" value="CRYPTIC BETA-GLUCOSIDE BGL OPERON ANTITERMINATOR"/>
    <property type="match status" value="1"/>
</dbReference>
<name>A0AAV3GPB0_ENTFL</name>
<dbReference type="InterPro" id="IPR007737">
    <property type="entry name" value="Mga_HTH"/>
</dbReference>
<proteinExistence type="predicted"/>
<evidence type="ECO:0000313" key="4">
    <source>
        <dbReference type="EMBL" id="EJV19731.1"/>
    </source>
</evidence>
<evidence type="ECO:0000313" key="5">
    <source>
        <dbReference type="Proteomes" id="UP000004117"/>
    </source>
</evidence>
<keyword evidence="1" id="KW-0805">Transcription regulation</keyword>
<evidence type="ECO:0000256" key="1">
    <source>
        <dbReference type="ARBA" id="ARBA00023015"/>
    </source>
</evidence>
<dbReference type="PANTHER" id="PTHR30185:SF18">
    <property type="entry name" value="TRANSCRIPTIONAL REGULATOR MTLR"/>
    <property type="match status" value="1"/>
</dbReference>
<comment type="caution">
    <text evidence="4">The sequence shown here is derived from an EMBL/GenBank/DDBJ whole genome shotgun (WGS) entry which is preliminary data.</text>
</comment>
<dbReference type="EMBL" id="ALZR01000020">
    <property type="protein sequence ID" value="EJV19731.1"/>
    <property type="molecule type" value="Genomic_DNA"/>
</dbReference>
<reference evidence="4 5" key="1">
    <citation type="submission" date="2012-04" db="EMBL/GenBank/DDBJ databases">
        <authorList>
            <person name="Weinstock G."/>
            <person name="Sodergren E."/>
            <person name="Lobos E.A."/>
            <person name="Fulton L."/>
            <person name="Fulton R."/>
            <person name="Courtney L."/>
            <person name="Fronick C."/>
            <person name="O'Laughlin M."/>
            <person name="Godfrey J."/>
            <person name="Wilson R.M."/>
            <person name="Miner T."/>
            <person name="Farmer C."/>
            <person name="Delehaunty K."/>
            <person name="Cordes M."/>
            <person name="Minx P."/>
            <person name="Tomlinson C."/>
            <person name="Chen J."/>
            <person name="Wollam A."/>
            <person name="Pepin K.H."/>
            <person name="Bhonagiri V."/>
            <person name="Zhang X."/>
            <person name="Suruliraj S."/>
            <person name="Warren W."/>
            <person name="Mitreva M."/>
            <person name="Mardis E.R."/>
            <person name="Wilson R.K."/>
        </authorList>
    </citation>
    <scope>NUCLEOTIDE SEQUENCE [LARGE SCALE GENOMIC DNA]</scope>
    <source>
        <strain evidence="4 5">ERV63</strain>
    </source>
</reference>
<dbReference type="Gene3D" id="1.10.10.10">
    <property type="entry name" value="Winged helix-like DNA-binding domain superfamily/Winged helix DNA-binding domain"/>
    <property type="match status" value="1"/>
</dbReference>
<keyword evidence="2" id="KW-0804">Transcription</keyword>
<accession>A0AAV3GPB0</accession>
<sequence length="497" mass="60089">MNWSFKMSKNFITYEKFEQFLEKQDKNVYDILKFIASSEKVSLTYEELYEITNLSVQTLYELLRKFIEILPVIDKNQSLSVHIESYNCYSFHKKPSFTLDYYFAVFLRRSQYYRILIDLLYGKQRTIEQYTEKLFISESSVKRTMKQLRGILDGFYLKIIKKNKKYLLVGDEEKIRYFYFILFKISSNAPDDLYSEESIKRIQTDFQKIYPNITQNTLENFLYFLHVTKIRMAHDFRLQAKENHFEVINRLFTLKDFETQLGKYIFFNDAMNNQVELECLYFFISTDELLTIETILSVSAYLSPAILSEEAFLIGNTILYQLSQFFDIKFSPEEYFYLGANFYLKIKKSEIFYYYHFEKKYLDKPIEKYINKLFSDFSKYFERNTGEKLPLPVDYLQLILLEIFLEKDKKISVLVYSALGDRDKVRIEKKLQKFITIPIRFVNRLEENPQLIISNRYLKSNQKIPIFYIRNYFMNTELNNISKFVEELYFLEKGYNQ</sequence>
<gene>
    <name evidence="4" type="ORF">HMPREF1336_00472</name>
</gene>
<dbReference type="Proteomes" id="UP000004117">
    <property type="component" value="Unassembled WGS sequence"/>
</dbReference>
<protein>
    <submittedName>
        <fullName evidence="4">M protein trans-acting positive regulator</fullName>
    </submittedName>
</protein>